<comment type="caution">
    <text evidence="3">The sequence shown here is derived from an EMBL/GenBank/DDBJ whole genome shotgun (WGS) entry which is preliminary data.</text>
</comment>
<dbReference type="Pfam" id="PF25340">
    <property type="entry name" value="BCD_RFX"/>
    <property type="match status" value="1"/>
</dbReference>
<dbReference type="EMBL" id="VXIV02003185">
    <property type="protein sequence ID" value="KAF6020227.1"/>
    <property type="molecule type" value="Genomic_DNA"/>
</dbReference>
<dbReference type="OrthoDB" id="10056949at2759"/>
<feature type="region of interest" description="Disordered" evidence="1">
    <location>
        <begin position="157"/>
        <end position="194"/>
    </location>
</feature>
<reference evidence="3" key="1">
    <citation type="submission" date="2020-06" db="EMBL/GenBank/DDBJ databases">
        <title>Draft genome of Bugula neritina, a colonial animal packing powerful symbionts and potential medicines.</title>
        <authorList>
            <person name="Rayko M."/>
        </authorList>
    </citation>
    <scope>NUCLEOTIDE SEQUENCE [LARGE SCALE GENOMIC DNA]</scope>
    <source>
        <strain evidence="3">Kwan_BN1</strain>
    </source>
</reference>
<sequence>MTNSYEQASWVCQCEDSLVTQLEKDFKRFLQDQHTLEEWSTWLQSVVDEVLKPYQQTENFTKAARQFLLKWSFYSSMIIRDLTLRSAASFGSFHLIRLLYDEYIFYLVEQKVAGATGQTSIAVMGELLEQSSQSQNLDHHYGVKSSMTKMKASPMTVVTSDGDTPGSKNIVVLPPQANPDVEGPSAKHQKLNTQ</sequence>
<dbReference type="InterPro" id="IPR039779">
    <property type="entry name" value="RFX-like"/>
</dbReference>
<accession>A0A7J7J332</accession>
<keyword evidence="4" id="KW-1185">Reference proteome</keyword>
<evidence type="ECO:0000259" key="2">
    <source>
        <dbReference type="Pfam" id="PF25340"/>
    </source>
</evidence>
<dbReference type="AlphaFoldDB" id="A0A7J7J332"/>
<dbReference type="InterPro" id="IPR057321">
    <property type="entry name" value="RFX1-4/6/8-like_BCD"/>
</dbReference>
<evidence type="ECO:0000256" key="1">
    <source>
        <dbReference type="SAM" id="MobiDB-lite"/>
    </source>
</evidence>
<organism evidence="3 4">
    <name type="scientific">Bugula neritina</name>
    <name type="common">Brown bryozoan</name>
    <name type="synonym">Sertularia neritina</name>
    <dbReference type="NCBI Taxonomy" id="10212"/>
    <lineage>
        <taxon>Eukaryota</taxon>
        <taxon>Metazoa</taxon>
        <taxon>Spiralia</taxon>
        <taxon>Lophotrochozoa</taxon>
        <taxon>Bryozoa</taxon>
        <taxon>Gymnolaemata</taxon>
        <taxon>Cheilostomatida</taxon>
        <taxon>Flustrina</taxon>
        <taxon>Buguloidea</taxon>
        <taxon>Bugulidae</taxon>
        <taxon>Bugula</taxon>
    </lineage>
</organism>
<protein>
    <submittedName>
        <fullName evidence="3">RFX2</fullName>
    </submittedName>
</protein>
<dbReference type="GO" id="GO:0000981">
    <property type="term" value="F:DNA-binding transcription factor activity, RNA polymerase II-specific"/>
    <property type="evidence" value="ECO:0007669"/>
    <property type="project" value="TreeGrafter"/>
</dbReference>
<dbReference type="PANTHER" id="PTHR12619">
    <property type="entry name" value="RFX TRANSCRIPTION FACTOR FAMILY"/>
    <property type="match status" value="1"/>
</dbReference>
<dbReference type="PANTHER" id="PTHR12619:SF33">
    <property type="entry name" value="RFX, ISOFORM H"/>
    <property type="match status" value="1"/>
</dbReference>
<dbReference type="Proteomes" id="UP000593567">
    <property type="component" value="Unassembled WGS sequence"/>
</dbReference>
<evidence type="ECO:0000313" key="3">
    <source>
        <dbReference type="EMBL" id="KAF6020227.1"/>
    </source>
</evidence>
<proteinExistence type="predicted"/>
<gene>
    <name evidence="3" type="ORF">EB796_021468</name>
</gene>
<evidence type="ECO:0000313" key="4">
    <source>
        <dbReference type="Proteomes" id="UP000593567"/>
    </source>
</evidence>
<name>A0A7J7J332_BUGNE</name>
<dbReference type="GO" id="GO:0000978">
    <property type="term" value="F:RNA polymerase II cis-regulatory region sequence-specific DNA binding"/>
    <property type="evidence" value="ECO:0007669"/>
    <property type="project" value="TreeGrafter"/>
</dbReference>
<feature type="domain" description="RFX1-4/6/8-like BCD" evidence="2">
    <location>
        <begin position="4"/>
        <end position="113"/>
    </location>
</feature>